<keyword evidence="3" id="KW-1185">Reference proteome</keyword>
<dbReference type="OrthoDB" id="1020483at2759"/>
<evidence type="ECO:0000313" key="2">
    <source>
        <dbReference type="EMBL" id="OMO75090.1"/>
    </source>
</evidence>
<feature type="coiled-coil region" evidence="1">
    <location>
        <begin position="449"/>
        <end position="476"/>
    </location>
</feature>
<sequence>MDIRKPLPDNIHDEIRKKFSRILEIDRNMDRAVQECDRGVPLLSTLMGALKEEHDEIKNRLQAFLSVLMPTTISMALNLEVSQMEQEVSIMLELNSAYDYELQITLEVLEGLCKEDEELDGCRKDLLAKYGVATKTELPKEVASDSERREKRKDISSAIKQSFINMWLQDNDNVAAPAAVNVGFDSESAERREELKDGKKAIDGFTVEFDRKVSVSRKTKVEAAGAAELAAANVVADQSGGDYAEKTLEDVIVEMYGVSPNVVKMITESLADRNMVKKSSKKNQPDDVILQPEDAGALNWETVDFLGQHFESLKYNLVDDDLKLEILGVIKDWVFHLECNFSQLVHDLHGMMLGHVAAAAKFQEFKSALEDLKSYHNGVVPISVYKLLAMQEIPCHERENLDDKGALYNKLEFDQMVDLLLEIISKFRFLLMASGLPNAKAQNVKSEVLISYEKALKQSQESMKEIERKMKWAKKSNDQVEAPAGKGKMIMS</sequence>
<organism evidence="2 3">
    <name type="scientific">Corchorus capsularis</name>
    <name type="common">Jute</name>
    <dbReference type="NCBI Taxonomy" id="210143"/>
    <lineage>
        <taxon>Eukaryota</taxon>
        <taxon>Viridiplantae</taxon>
        <taxon>Streptophyta</taxon>
        <taxon>Embryophyta</taxon>
        <taxon>Tracheophyta</taxon>
        <taxon>Spermatophyta</taxon>
        <taxon>Magnoliopsida</taxon>
        <taxon>eudicotyledons</taxon>
        <taxon>Gunneridae</taxon>
        <taxon>Pentapetalae</taxon>
        <taxon>rosids</taxon>
        <taxon>malvids</taxon>
        <taxon>Malvales</taxon>
        <taxon>Malvaceae</taxon>
        <taxon>Grewioideae</taxon>
        <taxon>Apeibeae</taxon>
        <taxon>Corchorus</taxon>
    </lineage>
</organism>
<dbReference type="OMA" id="CHERENL"/>
<dbReference type="Proteomes" id="UP000188268">
    <property type="component" value="Unassembled WGS sequence"/>
</dbReference>
<name>A0A1R3HXQ5_COCAP</name>
<evidence type="ECO:0000313" key="3">
    <source>
        <dbReference type="Proteomes" id="UP000188268"/>
    </source>
</evidence>
<gene>
    <name evidence="2" type="ORF">CCACVL1_16338</name>
</gene>
<dbReference type="EMBL" id="AWWV01011044">
    <property type="protein sequence ID" value="OMO75090.1"/>
    <property type="molecule type" value="Genomic_DNA"/>
</dbReference>
<proteinExistence type="predicted"/>
<dbReference type="Gramene" id="OMO75090">
    <property type="protein sequence ID" value="OMO75090"/>
    <property type="gene ID" value="CCACVL1_16338"/>
</dbReference>
<protein>
    <submittedName>
        <fullName evidence="2">Laminin subunit beta-1</fullName>
    </submittedName>
</protein>
<accession>A0A1R3HXQ5</accession>
<dbReference type="AlphaFoldDB" id="A0A1R3HXQ5"/>
<evidence type="ECO:0000256" key="1">
    <source>
        <dbReference type="SAM" id="Coils"/>
    </source>
</evidence>
<keyword evidence="1" id="KW-0175">Coiled coil</keyword>
<reference evidence="2 3" key="1">
    <citation type="submission" date="2013-09" db="EMBL/GenBank/DDBJ databases">
        <title>Corchorus capsularis genome sequencing.</title>
        <authorList>
            <person name="Alam M."/>
            <person name="Haque M.S."/>
            <person name="Islam M.S."/>
            <person name="Emdad E.M."/>
            <person name="Islam M.M."/>
            <person name="Ahmed B."/>
            <person name="Halim A."/>
            <person name="Hossen Q.M.M."/>
            <person name="Hossain M.Z."/>
            <person name="Ahmed R."/>
            <person name="Khan M.M."/>
            <person name="Islam R."/>
            <person name="Rashid M.M."/>
            <person name="Khan S.A."/>
            <person name="Rahman M.S."/>
            <person name="Alam M."/>
        </authorList>
    </citation>
    <scope>NUCLEOTIDE SEQUENCE [LARGE SCALE GENOMIC DNA]</scope>
    <source>
        <strain evidence="3">cv. CVL-1</strain>
        <tissue evidence="2">Whole seedling</tissue>
    </source>
</reference>
<comment type="caution">
    <text evidence="2">The sequence shown here is derived from an EMBL/GenBank/DDBJ whole genome shotgun (WGS) entry which is preliminary data.</text>
</comment>